<accession>A0A5N6KEY6</accession>
<feature type="compositionally biased region" description="Low complexity" evidence="10">
    <location>
        <begin position="91"/>
        <end position="103"/>
    </location>
</feature>
<dbReference type="Proteomes" id="UP000326757">
    <property type="component" value="Unassembled WGS sequence"/>
</dbReference>
<dbReference type="OrthoDB" id="199717at2759"/>
<dbReference type="PANTHER" id="PTHR13264">
    <property type="entry name" value="GCIP-INTERACTING PROTEIN P29"/>
    <property type="match status" value="1"/>
</dbReference>
<evidence type="ECO:0000256" key="2">
    <source>
        <dbReference type="ARBA" id="ARBA00004123"/>
    </source>
</evidence>
<evidence type="ECO:0000256" key="6">
    <source>
        <dbReference type="ARBA" id="ARBA00022728"/>
    </source>
</evidence>
<comment type="subunit">
    <text evidence="9">May be part of a spliceosome complex.</text>
</comment>
<dbReference type="GO" id="GO:0000398">
    <property type="term" value="P:mRNA splicing, via spliceosome"/>
    <property type="evidence" value="ECO:0007669"/>
    <property type="project" value="UniProtKB-UniRule"/>
</dbReference>
<organism evidence="11 12">
    <name type="scientific">Monilinia laxa</name>
    <name type="common">Brown rot fungus</name>
    <name type="synonym">Sclerotinia laxa</name>
    <dbReference type="NCBI Taxonomy" id="61186"/>
    <lineage>
        <taxon>Eukaryota</taxon>
        <taxon>Fungi</taxon>
        <taxon>Dikarya</taxon>
        <taxon>Ascomycota</taxon>
        <taxon>Pezizomycotina</taxon>
        <taxon>Leotiomycetes</taxon>
        <taxon>Helotiales</taxon>
        <taxon>Sclerotiniaceae</taxon>
        <taxon>Monilinia</taxon>
    </lineage>
</organism>
<dbReference type="PANTHER" id="PTHR13264:SF5">
    <property type="entry name" value="PRE-MRNA-SPLICING FACTOR SYF2"/>
    <property type="match status" value="1"/>
</dbReference>
<keyword evidence="7 9" id="KW-0508">mRNA splicing</keyword>
<name>A0A5N6KEY6_MONLA</name>
<dbReference type="GO" id="GO:0071014">
    <property type="term" value="C:post-mRNA release spliceosomal complex"/>
    <property type="evidence" value="ECO:0007669"/>
    <property type="project" value="TreeGrafter"/>
</dbReference>
<dbReference type="GO" id="GO:0071013">
    <property type="term" value="C:catalytic step 2 spliceosome"/>
    <property type="evidence" value="ECO:0007669"/>
    <property type="project" value="TreeGrafter"/>
</dbReference>
<evidence type="ECO:0000256" key="3">
    <source>
        <dbReference type="ARBA" id="ARBA00010028"/>
    </source>
</evidence>
<evidence type="ECO:0000256" key="1">
    <source>
        <dbReference type="ARBA" id="ARBA00003777"/>
    </source>
</evidence>
<keyword evidence="8 9" id="KW-0539">Nucleus</keyword>
<dbReference type="Pfam" id="PF08231">
    <property type="entry name" value="SYF2"/>
    <property type="match status" value="1"/>
</dbReference>
<evidence type="ECO:0000313" key="11">
    <source>
        <dbReference type="EMBL" id="KAB8301552.1"/>
    </source>
</evidence>
<evidence type="ECO:0000256" key="10">
    <source>
        <dbReference type="SAM" id="MobiDB-lite"/>
    </source>
</evidence>
<dbReference type="GO" id="GO:0000974">
    <property type="term" value="C:Prp19 complex"/>
    <property type="evidence" value="ECO:0007669"/>
    <property type="project" value="TreeGrafter"/>
</dbReference>
<protein>
    <recommendedName>
        <fullName evidence="4 9">Pre-mRNA-splicing factor SYF2</fullName>
    </recommendedName>
</protein>
<feature type="region of interest" description="Disordered" evidence="10">
    <location>
        <begin position="1"/>
        <end position="139"/>
    </location>
</feature>
<evidence type="ECO:0000256" key="8">
    <source>
        <dbReference type="ARBA" id="ARBA00023242"/>
    </source>
</evidence>
<feature type="compositionally biased region" description="Basic and acidic residues" evidence="10">
    <location>
        <begin position="108"/>
        <end position="118"/>
    </location>
</feature>
<gene>
    <name evidence="11" type="ORF">EYC80_003397</name>
</gene>
<keyword evidence="6 9" id="KW-0747">Spliceosome</keyword>
<comment type="similarity">
    <text evidence="3 9">Belongs to the SYF2 family.</text>
</comment>
<comment type="function">
    <text evidence="1 9">Involved in pre-mRNA splicing.</text>
</comment>
<dbReference type="AlphaFoldDB" id="A0A5N6KEY6"/>
<dbReference type="InterPro" id="IPR013260">
    <property type="entry name" value="mRNA_splic_SYF2"/>
</dbReference>
<keyword evidence="5 9" id="KW-0507">mRNA processing</keyword>
<evidence type="ECO:0000313" key="12">
    <source>
        <dbReference type="Proteomes" id="UP000326757"/>
    </source>
</evidence>
<reference evidence="11 12" key="1">
    <citation type="submission" date="2019-06" db="EMBL/GenBank/DDBJ databases">
        <title>Genome Sequence of the Brown Rot Fungal Pathogen Monilinia laxa.</title>
        <authorList>
            <person name="De Miccolis Angelini R.M."/>
            <person name="Landi L."/>
            <person name="Abate D."/>
            <person name="Pollastro S."/>
            <person name="Romanazzi G."/>
            <person name="Faretra F."/>
        </authorList>
    </citation>
    <scope>NUCLEOTIDE SEQUENCE [LARGE SCALE GENOMIC DNA]</scope>
    <source>
        <strain evidence="11 12">Mlax316</strain>
    </source>
</reference>
<dbReference type="EMBL" id="VIGI01000004">
    <property type="protein sequence ID" value="KAB8301552.1"/>
    <property type="molecule type" value="Genomic_DNA"/>
</dbReference>
<comment type="caution">
    <text evidence="11">The sequence shown here is derived from an EMBL/GenBank/DDBJ whole genome shotgun (WGS) entry which is preliminary data.</text>
</comment>
<evidence type="ECO:0000256" key="5">
    <source>
        <dbReference type="ARBA" id="ARBA00022664"/>
    </source>
</evidence>
<evidence type="ECO:0000256" key="4">
    <source>
        <dbReference type="ARBA" id="ARBA00014745"/>
    </source>
</evidence>
<proteinExistence type="inferred from homology"/>
<evidence type="ECO:0000256" key="9">
    <source>
        <dbReference type="RuleBase" id="RU367148"/>
    </source>
</evidence>
<comment type="subcellular location">
    <subcellularLocation>
        <location evidence="2 9">Nucleus</location>
    </subcellularLocation>
</comment>
<evidence type="ECO:0000256" key="7">
    <source>
        <dbReference type="ARBA" id="ARBA00023187"/>
    </source>
</evidence>
<sequence>MGIRATFKSQSKLEDQNNFKNNKIRKQQLDSEEYILSKTNTNMPPAKKRKTRATAESSEEVQPLDTIPSAKPSADTSSETIPDKTTKTEPSTSTSTSSSSSSSLDAAAKAKERQERFKALQARAKSSAQKNLKEATLESQRLATDPNLLSSLNRKSAIASHNLLKADAEAAGEDFERKRAWDWTIEESEKWDKRLKKKDAHRDDQAFQDYRQDSRKVYKRQIRDLKPDMDFYEKEKMAAVERAAASGGLEIVETDDGELVAVDKDGTFYSTADSTGFVEHKPEKAAVDRLVKDLQQAEEVRLKKQRARNAANGEDGDVTYINDKNKQFNQKLSRFYNKYTAEVRDSFERGTAI</sequence>
<keyword evidence="12" id="KW-1185">Reference proteome</keyword>